<dbReference type="SUPFAM" id="SSF103481">
    <property type="entry name" value="Multidrug resistance efflux transporter EmrE"/>
    <property type="match status" value="1"/>
</dbReference>
<dbReference type="Pfam" id="PF00893">
    <property type="entry name" value="Multi_Drug_Res"/>
    <property type="match status" value="1"/>
</dbReference>
<dbReference type="GeneID" id="99776343"/>
<dbReference type="InterPro" id="IPR037185">
    <property type="entry name" value="EmrE-like"/>
</dbReference>
<evidence type="ECO:0000256" key="5">
    <source>
        <dbReference type="ARBA" id="ARBA00022989"/>
    </source>
</evidence>
<dbReference type="PANTHER" id="PTHR30561:SF1">
    <property type="entry name" value="MULTIDRUG TRANSPORTER EMRE"/>
    <property type="match status" value="1"/>
</dbReference>
<feature type="transmembrane region" description="Helical" evidence="9">
    <location>
        <begin position="66"/>
        <end position="86"/>
    </location>
</feature>
<dbReference type="STRING" id="580.GCA_001266615_04412"/>
<evidence type="ECO:0000256" key="9">
    <source>
        <dbReference type="SAM" id="Phobius"/>
    </source>
</evidence>
<gene>
    <name evidence="11" type="primary">emrE</name>
    <name evidence="11" type="ORF">NCTC12993_06321</name>
    <name evidence="10" type="ORF">QWU01_15880</name>
</gene>
<dbReference type="Proteomes" id="UP001276300">
    <property type="component" value="Unassembled WGS sequence"/>
</dbReference>
<dbReference type="PANTHER" id="PTHR30561">
    <property type="entry name" value="SMR FAMILY PROTON-DEPENDENT DRUG EFFLUX TRANSPORTER SUGE"/>
    <property type="match status" value="1"/>
</dbReference>
<reference evidence="11 12" key="1">
    <citation type="submission" date="2019-03" db="EMBL/GenBank/DDBJ databases">
        <authorList>
            <consortium name="Pathogen Informatics"/>
        </authorList>
    </citation>
    <scope>NUCLEOTIDE SEQUENCE [LARGE SCALE GENOMIC DNA]</scope>
    <source>
        <strain evidence="11 12">NCTC12993</strain>
    </source>
</reference>
<comment type="similarity">
    <text evidence="7 8">Belongs to the drug/metabolite transporter (DMT) superfamily. Small multidrug resistance (SMR) (TC 2.A.7.1) family.</text>
</comment>
<comment type="subcellular location">
    <subcellularLocation>
        <location evidence="1 8">Cell membrane</location>
        <topology evidence="1 8">Multi-pass membrane protein</topology>
    </subcellularLocation>
</comment>
<dbReference type="InterPro" id="IPR045324">
    <property type="entry name" value="Small_multidrug_res"/>
</dbReference>
<evidence type="ECO:0000313" key="11">
    <source>
        <dbReference type="EMBL" id="VFS83143.1"/>
    </source>
</evidence>
<dbReference type="OrthoDB" id="9808638at2"/>
<organism evidence="11 12">
    <name type="scientific">Kluyvera cryocrescens</name>
    <name type="common">Kluyvera citrophila</name>
    <dbReference type="NCBI Taxonomy" id="580"/>
    <lineage>
        <taxon>Bacteria</taxon>
        <taxon>Pseudomonadati</taxon>
        <taxon>Pseudomonadota</taxon>
        <taxon>Gammaproteobacteria</taxon>
        <taxon>Enterobacterales</taxon>
        <taxon>Enterobacteriaceae</taxon>
        <taxon>Kluyvera</taxon>
    </lineage>
</organism>
<keyword evidence="4 8" id="KW-0812">Transmembrane</keyword>
<keyword evidence="5 9" id="KW-1133">Transmembrane helix</keyword>
<keyword evidence="2" id="KW-0813">Transport</keyword>
<evidence type="ECO:0000256" key="7">
    <source>
        <dbReference type="ARBA" id="ARBA00038032"/>
    </source>
</evidence>
<feature type="transmembrane region" description="Helical" evidence="9">
    <location>
        <begin position="92"/>
        <end position="111"/>
    </location>
</feature>
<dbReference type="GO" id="GO:0015199">
    <property type="term" value="F:amino-acid betaine transmembrane transporter activity"/>
    <property type="evidence" value="ECO:0007669"/>
    <property type="project" value="TreeGrafter"/>
</dbReference>
<dbReference type="InterPro" id="IPR000390">
    <property type="entry name" value="Small_drug/metabolite_transptr"/>
</dbReference>
<evidence type="ECO:0000313" key="12">
    <source>
        <dbReference type="Proteomes" id="UP000401081"/>
    </source>
</evidence>
<keyword evidence="12" id="KW-1185">Reference proteome</keyword>
<protein>
    <submittedName>
        <fullName evidence="11">Methyl viologen resistance protein C</fullName>
    </submittedName>
    <submittedName>
        <fullName evidence="10">Multidrug efflux SMR transporter</fullName>
    </submittedName>
</protein>
<dbReference type="Proteomes" id="UP000401081">
    <property type="component" value="Unassembled WGS sequence"/>
</dbReference>
<evidence type="ECO:0000256" key="8">
    <source>
        <dbReference type="RuleBase" id="RU003942"/>
    </source>
</evidence>
<dbReference type="GO" id="GO:0015297">
    <property type="term" value="F:antiporter activity"/>
    <property type="evidence" value="ECO:0007669"/>
    <property type="project" value="TreeGrafter"/>
</dbReference>
<evidence type="ECO:0000256" key="6">
    <source>
        <dbReference type="ARBA" id="ARBA00023136"/>
    </source>
</evidence>
<dbReference type="RefSeq" id="WP_061279910.1">
    <property type="nucleotide sequence ID" value="NZ_CALMQG010000074.1"/>
</dbReference>
<dbReference type="Gene3D" id="1.10.3730.20">
    <property type="match status" value="1"/>
</dbReference>
<reference evidence="10" key="2">
    <citation type="journal article" date="2023" name="J Glob Antimicrob Resist">
        <title>Emergence of NDM-1 and KPC-3 carbapenemases in Kluyvera cryocrescens: Investigating genetic heterogeneity and acquisition routes of blaNDM-1 in Enterobacterales species in Portugal.</title>
        <authorList>
            <person name="Loiodice M."/>
            <person name="Ribeiro M."/>
            <person name="Peixe L."/>
            <person name="Novais A."/>
        </authorList>
    </citation>
    <scope>NUCLEOTIDE SEQUENCE</scope>
    <source>
        <strain evidence="10">K629</strain>
    </source>
</reference>
<sequence length="136" mass="14614">MSSKTKCWLWMLLVIVSETSATSTLKMFDTSEGTTKTLLLALIVVLYCVCYYSLSRAVKDIPVGLAYATWSGTGILVVSTLGMAFYGQHPDTAAIIGMAIIASGIVIMNLFSKMGHEEAEETPPTPVSTLDKNVAN</sequence>
<evidence type="ECO:0000256" key="3">
    <source>
        <dbReference type="ARBA" id="ARBA00022475"/>
    </source>
</evidence>
<dbReference type="EMBL" id="CAADJD010000025">
    <property type="protein sequence ID" value="VFS83143.1"/>
    <property type="molecule type" value="Genomic_DNA"/>
</dbReference>
<keyword evidence="6 9" id="KW-0472">Membrane</keyword>
<dbReference type="EMBL" id="JAUEQX010000013">
    <property type="protein sequence ID" value="MDW3778287.1"/>
    <property type="molecule type" value="Genomic_DNA"/>
</dbReference>
<evidence type="ECO:0000256" key="2">
    <source>
        <dbReference type="ARBA" id="ARBA00022448"/>
    </source>
</evidence>
<dbReference type="GO" id="GO:0031460">
    <property type="term" value="P:glycine betaine transport"/>
    <property type="evidence" value="ECO:0007669"/>
    <property type="project" value="TreeGrafter"/>
</dbReference>
<dbReference type="AlphaFoldDB" id="A0A2X3EM11"/>
<proteinExistence type="inferred from homology"/>
<name>A0A2X3EM11_KLUCR</name>
<accession>A0A2X3EM11</accession>
<evidence type="ECO:0000313" key="10">
    <source>
        <dbReference type="EMBL" id="MDW3778287.1"/>
    </source>
</evidence>
<keyword evidence="3" id="KW-1003">Cell membrane</keyword>
<evidence type="ECO:0000256" key="1">
    <source>
        <dbReference type="ARBA" id="ARBA00004651"/>
    </source>
</evidence>
<dbReference type="GO" id="GO:0015220">
    <property type="term" value="F:choline transmembrane transporter activity"/>
    <property type="evidence" value="ECO:0007669"/>
    <property type="project" value="TreeGrafter"/>
</dbReference>
<evidence type="ECO:0000256" key="4">
    <source>
        <dbReference type="ARBA" id="ARBA00022692"/>
    </source>
</evidence>
<feature type="transmembrane region" description="Helical" evidence="9">
    <location>
        <begin position="37"/>
        <end position="54"/>
    </location>
</feature>
<dbReference type="GO" id="GO:0005886">
    <property type="term" value="C:plasma membrane"/>
    <property type="evidence" value="ECO:0007669"/>
    <property type="project" value="UniProtKB-SubCell"/>
</dbReference>